<gene>
    <name evidence="1" type="ORF">CARN7_1123</name>
</gene>
<dbReference type="GO" id="GO:0017148">
    <property type="term" value="P:negative regulation of translation"/>
    <property type="evidence" value="ECO:0007669"/>
    <property type="project" value="InterPro"/>
</dbReference>
<evidence type="ECO:0000313" key="1">
    <source>
        <dbReference type="EMBL" id="CBI10345.1"/>
    </source>
</evidence>
<organism evidence="1">
    <name type="scientific">mine drainage metagenome</name>
    <dbReference type="NCBI Taxonomy" id="410659"/>
    <lineage>
        <taxon>unclassified sequences</taxon>
        <taxon>metagenomes</taxon>
        <taxon>ecological metagenomes</taxon>
    </lineage>
</organism>
<proteinExistence type="predicted"/>
<dbReference type="GO" id="GO:0009372">
    <property type="term" value="P:quorum sensing"/>
    <property type="evidence" value="ECO:0007669"/>
    <property type="project" value="InterPro"/>
</dbReference>
<accession>E6QSX3</accession>
<dbReference type="InterPro" id="IPR038493">
    <property type="entry name" value="MqsR_sf"/>
</dbReference>
<sequence>MTTNSDHRAWQDVYHAEWQETVLYIKFQQLGEYVVISFKER</sequence>
<comment type="caution">
    <text evidence="1">The sequence shown here is derived from an EMBL/GenBank/DDBJ whole genome shotgun (WGS) entry which is preliminary data.</text>
</comment>
<dbReference type="AlphaFoldDB" id="E6QSX3"/>
<dbReference type="EMBL" id="CABR01000082">
    <property type="protein sequence ID" value="CBI10345.1"/>
    <property type="molecule type" value="Genomic_DNA"/>
</dbReference>
<dbReference type="Pfam" id="PF15723">
    <property type="entry name" value="MqsR_toxin"/>
    <property type="match status" value="1"/>
</dbReference>
<protein>
    <submittedName>
        <fullName evidence="1">Motility quorum-sensing regulator</fullName>
    </submittedName>
</protein>
<dbReference type="Gene3D" id="3.30.2310.40">
    <property type="match status" value="1"/>
</dbReference>
<reference evidence="1" key="1">
    <citation type="submission" date="2009-10" db="EMBL/GenBank/DDBJ databases">
        <title>Diversity of trophic interactions inside an arsenic-rich microbial ecosystem.</title>
        <authorList>
            <person name="Bertin P.N."/>
            <person name="Heinrich-Salmeron A."/>
            <person name="Pelletier E."/>
            <person name="Goulhen-Chollet F."/>
            <person name="Arsene-Ploetze F."/>
            <person name="Gallien S."/>
            <person name="Calteau A."/>
            <person name="Vallenet D."/>
            <person name="Casiot C."/>
            <person name="Chane-Woon-Ming B."/>
            <person name="Giloteaux L."/>
            <person name="Barakat M."/>
            <person name="Bonnefoy V."/>
            <person name="Bruneel O."/>
            <person name="Chandler M."/>
            <person name="Cleiss J."/>
            <person name="Duran R."/>
            <person name="Elbaz-Poulichet F."/>
            <person name="Fonknechten N."/>
            <person name="Lauga B."/>
            <person name="Mornico D."/>
            <person name="Ortet P."/>
            <person name="Schaeffer C."/>
            <person name="Siguier P."/>
            <person name="Alexander Thil Smith A."/>
            <person name="Van Dorsselaer A."/>
            <person name="Weissenbach J."/>
            <person name="Medigue C."/>
            <person name="Le Paslier D."/>
        </authorList>
    </citation>
    <scope>NUCLEOTIDE SEQUENCE</scope>
</reference>
<dbReference type="InterPro" id="IPR031451">
    <property type="entry name" value="MqsR_toxin"/>
</dbReference>
<dbReference type="GO" id="GO:0044010">
    <property type="term" value="P:single-species biofilm formation"/>
    <property type="evidence" value="ECO:0007669"/>
    <property type="project" value="InterPro"/>
</dbReference>
<name>E6QSX3_9ZZZZ</name>